<evidence type="ECO:0000313" key="1">
    <source>
        <dbReference type="EMBL" id="MZQ84086.1"/>
    </source>
</evidence>
<dbReference type="Proteomes" id="UP000481087">
    <property type="component" value="Unassembled WGS sequence"/>
</dbReference>
<accession>A0A6L8V3F9</accession>
<comment type="caution">
    <text evidence="1">The sequence shown here is derived from an EMBL/GenBank/DDBJ whole genome shotgun (WGS) entry which is preliminary data.</text>
</comment>
<organism evidence="1 2">
    <name type="scientific">Paenibacillus silvestris</name>
    <dbReference type="NCBI Taxonomy" id="2606219"/>
    <lineage>
        <taxon>Bacteria</taxon>
        <taxon>Bacillati</taxon>
        <taxon>Bacillota</taxon>
        <taxon>Bacilli</taxon>
        <taxon>Bacillales</taxon>
        <taxon>Paenibacillaceae</taxon>
        <taxon>Paenibacillus</taxon>
    </lineage>
</organism>
<gene>
    <name evidence="1" type="ORF">GQF01_18380</name>
</gene>
<dbReference type="AlphaFoldDB" id="A0A6L8V3F9"/>
<dbReference type="RefSeq" id="WP_161408182.1">
    <property type="nucleotide sequence ID" value="NZ_WTUZ01000020.1"/>
</dbReference>
<evidence type="ECO:0000313" key="2">
    <source>
        <dbReference type="Proteomes" id="UP000481087"/>
    </source>
</evidence>
<name>A0A6L8V3F9_9BACL</name>
<proteinExistence type="predicted"/>
<keyword evidence="2" id="KW-1185">Reference proteome</keyword>
<reference evidence="1 2" key="1">
    <citation type="submission" date="2019-12" db="EMBL/GenBank/DDBJ databases">
        <title>Paenibacillus sp. nov. sp. isolated from soil.</title>
        <authorList>
            <person name="Kim J."/>
            <person name="Jeong S.E."/>
            <person name="Jung H.S."/>
            <person name="Jeon C.O."/>
        </authorList>
    </citation>
    <scope>NUCLEOTIDE SEQUENCE [LARGE SCALE GENOMIC DNA]</scope>
    <source>
        <strain evidence="1 2">5J-6</strain>
    </source>
</reference>
<protein>
    <submittedName>
        <fullName evidence="1">Uncharacterized protein</fullName>
    </submittedName>
</protein>
<dbReference type="EMBL" id="WTUZ01000020">
    <property type="protein sequence ID" value="MZQ84086.1"/>
    <property type="molecule type" value="Genomic_DNA"/>
</dbReference>
<sequence length="175" mass="20878">MASATRYYLGLIPEVLNPIALTYEWFGVLWLEEANRFPVIVGYWFCKEKSEVIHKAQQAGYTKWTEISEHYVIMNMYRSIRNKQKEQDWEKRSRLSIRLNFTAPWKDVPSGLYVIKSRDSFPLHASAICKKKFFLWLEHAAVCETEQELQAFIRRVQREHHLGRTIKARSYHESH</sequence>